<feature type="compositionally biased region" description="Gly residues" evidence="1">
    <location>
        <begin position="197"/>
        <end position="207"/>
    </location>
</feature>
<proteinExistence type="predicted"/>
<feature type="region of interest" description="Disordered" evidence="1">
    <location>
        <begin position="173"/>
        <end position="207"/>
    </location>
</feature>
<keyword evidence="2" id="KW-1133">Transmembrane helix</keyword>
<evidence type="ECO:0000256" key="2">
    <source>
        <dbReference type="SAM" id="Phobius"/>
    </source>
</evidence>
<feature type="signal peptide" evidence="3">
    <location>
        <begin position="1"/>
        <end position="26"/>
    </location>
</feature>
<evidence type="ECO:0000256" key="1">
    <source>
        <dbReference type="SAM" id="MobiDB-lite"/>
    </source>
</evidence>
<gene>
    <name evidence="4" type="ORF">SAMN05216553_10213</name>
</gene>
<sequence>MRLPSVTAVTLLTLAAAGVGAAPAKAAEPIVIGSCATSVQGAPGTPISLSPAAVTQPVTDLVRAVPLLGPPLADPFKQAFAKTKPIPIGAVQVGTTTITGGTIANAVMAEVAKIPLLGPILGTLDQTVRATLSGGCKVTVTAVNQVVAPVQDGSKAVADTSQGVVEALVPGVQQPPAQQPQPQPQQPGTNPQQPGVNPGGVSGVGAGAPGNRDFSLYPVGANFGRVPLFTYGSLPFATPGLYSPSPGVRYGSQVPRASTGTGIADDSVQAAGRATALPRLGGPGGVGVPVLAAVLMLALVTGALVRTWVLRRTPA</sequence>
<keyword evidence="2" id="KW-0812">Transmembrane</keyword>
<feature type="chain" id="PRO_5011655037" evidence="3">
    <location>
        <begin position="27"/>
        <end position="315"/>
    </location>
</feature>
<keyword evidence="5" id="KW-1185">Reference proteome</keyword>
<keyword evidence="3" id="KW-0732">Signal</keyword>
<feature type="transmembrane region" description="Helical" evidence="2">
    <location>
        <begin position="286"/>
        <end position="309"/>
    </location>
</feature>
<dbReference type="AlphaFoldDB" id="A0A1G7LYQ7"/>
<evidence type="ECO:0000313" key="5">
    <source>
        <dbReference type="Proteomes" id="UP000199623"/>
    </source>
</evidence>
<evidence type="ECO:0000256" key="3">
    <source>
        <dbReference type="SAM" id="SignalP"/>
    </source>
</evidence>
<feature type="compositionally biased region" description="Low complexity" evidence="1">
    <location>
        <begin position="186"/>
        <end position="196"/>
    </location>
</feature>
<dbReference type="OrthoDB" id="3691936at2"/>
<name>A0A1G7LYQ7_9PSEU</name>
<keyword evidence="2" id="KW-0472">Membrane</keyword>
<evidence type="ECO:0000313" key="4">
    <source>
        <dbReference type="EMBL" id="SDF54627.1"/>
    </source>
</evidence>
<dbReference type="Proteomes" id="UP000199623">
    <property type="component" value="Unassembled WGS sequence"/>
</dbReference>
<accession>A0A1G7LYQ7</accession>
<dbReference type="EMBL" id="FNCC01000002">
    <property type="protein sequence ID" value="SDF54627.1"/>
    <property type="molecule type" value="Genomic_DNA"/>
</dbReference>
<reference evidence="5" key="1">
    <citation type="submission" date="2016-10" db="EMBL/GenBank/DDBJ databases">
        <authorList>
            <person name="Varghese N."/>
            <person name="Submissions S."/>
        </authorList>
    </citation>
    <scope>NUCLEOTIDE SEQUENCE [LARGE SCALE GENOMIC DNA]</scope>
    <source>
        <strain evidence="5">CGMCC 4.3506</strain>
    </source>
</reference>
<organism evidence="4 5">
    <name type="scientific">Lentzea fradiae</name>
    <dbReference type="NCBI Taxonomy" id="200378"/>
    <lineage>
        <taxon>Bacteria</taxon>
        <taxon>Bacillati</taxon>
        <taxon>Actinomycetota</taxon>
        <taxon>Actinomycetes</taxon>
        <taxon>Pseudonocardiales</taxon>
        <taxon>Pseudonocardiaceae</taxon>
        <taxon>Lentzea</taxon>
    </lineage>
</organism>
<protein>
    <submittedName>
        <fullName evidence="4">Uncharacterized protein</fullName>
    </submittedName>
</protein>
<dbReference type="STRING" id="200378.SAMN05216553_10213"/>